<proteinExistence type="predicted"/>
<sequence length="250" mass="28881">MSTGEGVGKLRARATRKLRRDSEKAVEEARRQREKTKTSETLPKPSLTNATDGESPGASDSNFVLTLFMKHSYPKYKGSGDDDNADSYIKLFESVSTTNREKCDNDRFWIFPSLLRKKARSWYNHESTDPNGLETWAQLKGKFLRRFCELGYDSRVLTKLRNLQQEQKENLRDYKERFQDLLDRIPKKGAGVPFSVQQAVEWYVTGLPREMETFCRRGKCDTMKDVIASAEAFETSTLNRRGREQRELVG</sequence>
<evidence type="ECO:0000313" key="5">
    <source>
        <dbReference type="Proteomes" id="UP000077202"/>
    </source>
</evidence>
<dbReference type="PANTHER" id="PTHR33223">
    <property type="entry name" value="CCHC-TYPE DOMAIN-CONTAINING PROTEIN"/>
    <property type="match status" value="1"/>
</dbReference>
<keyword evidence="1" id="KW-0175">Coiled coil</keyword>
<gene>
    <name evidence="4" type="ORF">AXG93_3088s1000</name>
</gene>
<feature type="compositionally biased region" description="Polar residues" evidence="2">
    <location>
        <begin position="46"/>
        <end position="58"/>
    </location>
</feature>
<evidence type="ECO:0000256" key="2">
    <source>
        <dbReference type="SAM" id="MobiDB-lite"/>
    </source>
</evidence>
<dbReference type="EMBL" id="LVLJ01003416">
    <property type="protein sequence ID" value="OAE21530.1"/>
    <property type="molecule type" value="Genomic_DNA"/>
</dbReference>
<organism evidence="4 5">
    <name type="scientific">Marchantia polymorpha subsp. ruderalis</name>
    <dbReference type="NCBI Taxonomy" id="1480154"/>
    <lineage>
        <taxon>Eukaryota</taxon>
        <taxon>Viridiplantae</taxon>
        <taxon>Streptophyta</taxon>
        <taxon>Embryophyta</taxon>
        <taxon>Marchantiophyta</taxon>
        <taxon>Marchantiopsida</taxon>
        <taxon>Marchantiidae</taxon>
        <taxon>Marchantiales</taxon>
        <taxon>Marchantiaceae</taxon>
        <taxon>Marchantia</taxon>
    </lineage>
</organism>
<dbReference type="Pfam" id="PF03732">
    <property type="entry name" value="Retrotrans_gag"/>
    <property type="match status" value="1"/>
</dbReference>
<evidence type="ECO:0000259" key="3">
    <source>
        <dbReference type="Pfam" id="PF03732"/>
    </source>
</evidence>
<evidence type="ECO:0000256" key="1">
    <source>
        <dbReference type="SAM" id="Coils"/>
    </source>
</evidence>
<dbReference type="InterPro" id="IPR005162">
    <property type="entry name" value="Retrotrans_gag_dom"/>
</dbReference>
<dbReference type="Proteomes" id="UP000077202">
    <property type="component" value="Unassembled WGS sequence"/>
</dbReference>
<keyword evidence="5" id="KW-1185">Reference proteome</keyword>
<feature type="compositionally biased region" description="Basic and acidic residues" evidence="2">
    <location>
        <begin position="20"/>
        <end position="38"/>
    </location>
</feature>
<protein>
    <recommendedName>
        <fullName evidence="3">Retrotransposon gag domain-containing protein</fullName>
    </recommendedName>
</protein>
<name>A0A176VKV4_MARPO</name>
<comment type="caution">
    <text evidence="4">The sequence shown here is derived from an EMBL/GenBank/DDBJ whole genome shotgun (WGS) entry which is preliminary data.</text>
</comment>
<reference evidence="4" key="1">
    <citation type="submission" date="2016-03" db="EMBL/GenBank/DDBJ databases">
        <title>Mechanisms controlling the formation of the plant cell surface in tip-growing cells are functionally conserved among land plants.</title>
        <authorList>
            <person name="Honkanen S."/>
            <person name="Jones V.A."/>
            <person name="Morieri G."/>
            <person name="Champion C."/>
            <person name="Hetherington A.J."/>
            <person name="Kelly S."/>
            <person name="Saint-Marcoux D."/>
            <person name="Proust H."/>
            <person name="Prescott H."/>
            <person name="Dolan L."/>
        </authorList>
    </citation>
    <scope>NUCLEOTIDE SEQUENCE [LARGE SCALE GENOMIC DNA]</scope>
    <source>
        <tissue evidence="4">Whole gametophyte</tissue>
    </source>
</reference>
<accession>A0A176VKV4</accession>
<feature type="domain" description="Retrotransposon gag" evidence="3">
    <location>
        <begin position="110"/>
        <end position="207"/>
    </location>
</feature>
<dbReference type="PANTHER" id="PTHR33223:SF6">
    <property type="entry name" value="CCHC-TYPE DOMAIN-CONTAINING PROTEIN"/>
    <property type="match status" value="1"/>
</dbReference>
<evidence type="ECO:0000313" key="4">
    <source>
        <dbReference type="EMBL" id="OAE21530.1"/>
    </source>
</evidence>
<dbReference type="AlphaFoldDB" id="A0A176VKV4"/>
<feature type="region of interest" description="Disordered" evidence="2">
    <location>
        <begin position="1"/>
        <end position="58"/>
    </location>
</feature>
<feature type="coiled-coil region" evidence="1">
    <location>
        <begin position="157"/>
        <end position="184"/>
    </location>
</feature>
<feature type="compositionally biased region" description="Basic residues" evidence="2">
    <location>
        <begin position="10"/>
        <end position="19"/>
    </location>
</feature>